<protein>
    <submittedName>
        <fullName evidence="1">Uncharacterized protein</fullName>
    </submittedName>
</protein>
<dbReference type="AlphaFoldDB" id="A0A2V1HLA2"/>
<dbReference type="EMBL" id="QEOP01000006">
    <property type="protein sequence ID" value="PVZ93181.1"/>
    <property type="molecule type" value="Genomic_DNA"/>
</dbReference>
<accession>A0A2V1HLA2</accession>
<reference evidence="1 2" key="1">
    <citation type="submission" date="2018-05" db="EMBL/GenBank/DDBJ databases">
        <title>Amnibacterium sp. M8JJ-5, whole genome shotgun sequence.</title>
        <authorList>
            <person name="Tuo L."/>
        </authorList>
    </citation>
    <scope>NUCLEOTIDE SEQUENCE [LARGE SCALE GENOMIC DNA]</scope>
    <source>
        <strain evidence="1 2">M8JJ-5</strain>
    </source>
</reference>
<gene>
    <name evidence="1" type="ORF">DDQ50_16795</name>
</gene>
<dbReference type="Proteomes" id="UP000244893">
    <property type="component" value="Unassembled WGS sequence"/>
</dbReference>
<keyword evidence="2" id="KW-1185">Reference proteome</keyword>
<organism evidence="1 2">
    <name type="scientific">Amnibacterium flavum</name>
    <dbReference type="NCBI Taxonomy" id="2173173"/>
    <lineage>
        <taxon>Bacteria</taxon>
        <taxon>Bacillati</taxon>
        <taxon>Actinomycetota</taxon>
        <taxon>Actinomycetes</taxon>
        <taxon>Micrococcales</taxon>
        <taxon>Microbacteriaceae</taxon>
        <taxon>Amnibacterium</taxon>
    </lineage>
</organism>
<evidence type="ECO:0000313" key="2">
    <source>
        <dbReference type="Proteomes" id="UP000244893"/>
    </source>
</evidence>
<comment type="caution">
    <text evidence="1">The sequence shown here is derived from an EMBL/GenBank/DDBJ whole genome shotgun (WGS) entry which is preliminary data.</text>
</comment>
<sequence>MERAPHDVGVQKLAAGVVARMPWLARGAHIGRVCTALTRAGIDPARWTATSLIEKVTEHEKQAGVNAAHPLRQGNPLAYFVWRIRNAIVPEDTTAVEVAAARAAELAAERAEWARLREAERERMAKVDQAEVQRILEQMRRDFPSRPKVRRRTVGGAS</sequence>
<evidence type="ECO:0000313" key="1">
    <source>
        <dbReference type="EMBL" id="PVZ93181.1"/>
    </source>
</evidence>
<name>A0A2V1HLA2_9MICO</name>
<proteinExistence type="predicted"/>